<keyword evidence="4" id="KW-1185">Reference proteome</keyword>
<name>V8FUK0_9BURK</name>
<dbReference type="EMBL" id="AYSV01000118">
    <property type="protein sequence ID" value="ETD67546.1"/>
    <property type="molecule type" value="Genomic_DNA"/>
</dbReference>
<evidence type="ECO:0000313" key="4">
    <source>
        <dbReference type="Proteomes" id="UP000018766"/>
    </source>
</evidence>
<sequence length="329" mass="37073">MAQANQVPFTPVNPPRPAPHPAAAYVPADDAQTSVVRENQVFPAQTVQPNVPQPVHQPVHQPVAQQGQPVQPAPAYQPQPVAQPQWNIADWQRQQYQLMEEQRAAYTQQLTAKEQELALANARLAEYEAKQTQDEDFSTFELGEMEYVDDTAAKEIRDKILAPMLKQINKSTNERLNKINSSFQTTINQINEEQYRTRLADTNKAITDRHPDIDVLARDPAYVAFMQETIPGTLVTRGSQVEAAYKAGNATYVNQVLDQFKGGQPTLAQVAAPPISTVSAPLTPDNYTRFTYADLEEQKQRFNRREISHETYRTFLDEFNAAEREGRVG</sequence>
<comment type="caution">
    <text evidence="3">The sequence shown here is derived from an EMBL/GenBank/DDBJ whole genome shotgun (WGS) entry which is preliminary data.</text>
</comment>
<feature type="compositionally biased region" description="Pro residues" evidence="2">
    <location>
        <begin position="11"/>
        <end position="20"/>
    </location>
</feature>
<dbReference type="RefSeq" id="WP_023952795.1">
    <property type="nucleotide sequence ID" value="NZ_AYSV01000118.1"/>
</dbReference>
<feature type="region of interest" description="Disordered" evidence="2">
    <location>
        <begin position="1"/>
        <end position="24"/>
    </location>
</feature>
<reference evidence="3 4" key="1">
    <citation type="submission" date="2013-11" db="EMBL/GenBank/DDBJ databases">
        <title>Genomic analysis of Pelistega sp. HM-7.</title>
        <authorList>
            <person name="Kumbhare S.V."/>
            <person name="Shetty S.A."/>
            <person name="Sharma O."/>
            <person name="Dhotre D.P."/>
        </authorList>
    </citation>
    <scope>NUCLEOTIDE SEQUENCE [LARGE SCALE GENOMIC DNA]</scope>
    <source>
        <strain evidence="3 4">HM-7</strain>
    </source>
</reference>
<evidence type="ECO:0000256" key="2">
    <source>
        <dbReference type="SAM" id="MobiDB-lite"/>
    </source>
</evidence>
<proteinExistence type="predicted"/>
<evidence type="ECO:0000256" key="1">
    <source>
        <dbReference type="SAM" id="Coils"/>
    </source>
</evidence>
<dbReference type="Proteomes" id="UP000018766">
    <property type="component" value="Unassembled WGS sequence"/>
</dbReference>
<gene>
    <name evidence="3" type="ORF">V757_11190</name>
</gene>
<protein>
    <submittedName>
        <fullName evidence="3">Uncharacterized protein</fullName>
    </submittedName>
</protein>
<organism evidence="3 4">
    <name type="scientific">Pelistega indica</name>
    <dbReference type="NCBI Taxonomy" id="1414851"/>
    <lineage>
        <taxon>Bacteria</taxon>
        <taxon>Pseudomonadati</taxon>
        <taxon>Pseudomonadota</taxon>
        <taxon>Betaproteobacteria</taxon>
        <taxon>Burkholderiales</taxon>
        <taxon>Alcaligenaceae</taxon>
        <taxon>Pelistega</taxon>
    </lineage>
</organism>
<keyword evidence="1" id="KW-0175">Coiled coil</keyword>
<dbReference type="AlphaFoldDB" id="V8FUK0"/>
<feature type="coiled-coil region" evidence="1">
    <location>
        <begin position="96"/>
        <end position="130"/>
    </location>
</feature>
<evidence type="ECO:0000313" key="3">
    <source>
        <dbReference type="EMBL" id="ETD67546.1"/>
    </source>
</evidence>
<accession>V8FUK0</accession>